<dbReference type="EMBL" id="CP023434">
    <property type="protein sequence ID" value="AXY25046.1"/>
    <property type="molecule type" value="Genomic_DNA"/>
</dbReference>
<protein>
    <recommendedName>
        <fullName evidence="3">DUF2877 domain-containing protein</fullName>
    </recommendedName>
</protein>
<dbReference type="AlphaFoldDB" id="A0A347WIY9"/>
<organism evidence="1 2">
    <name type="scientific">Suicoccus acidiformans</name>
    <dbReference type="NCBI Taxonomy" id="2036206"/>
    <lineage>
        <taxon>Bacteria</taxon>
        <taxon>Bacillati</taxon>
        <taxon>Bacillota</taxon>
        <taxon>Bacilli</taxon>
        <taxon>Lactobacillales</taxon>
        <taxon>Aerococcaceae</taxon>
        <taxon>Suicoccus</taxon>
    </lineage>
</organism>
<gene>
    <name evidence="1" type="ORF">CL176_02825</name>
</gene>
<dbReference type="OrthoDB" id="4933449at2"/>
<evidence type="ECO:0000313" key="1">
    <source>
        <dbReference type="EMBL" id="AXY25046.1"/>
    </source>
</evidence>
<dbReference type="Proteomes" id="UP000263232">
    <property type="component" value="Chromosome"/>
</dbReference>
<reference evidence="1 2" key="1">
    <citation type="submission" date="2017-09" db="EMBL/GenBank/DDBJ databases">
        <title>Complete genome sequence of Oxytococcus suis strain ZY16052.</title>
        <authorList>
            <person name="Li F."/>
        </authorList>
    </citation>
    <scope>NUCLEOTIDE SEQUENCE [LARGE SCALE GENOMIC DNA]</scope>
    <source>
        <strain evidence="1 2">ZY16052</strain>
    </source>
</reference>
<name>A0A347WIY9_9LACT</name>
<evidence type="ECO:0008006" key="3">
    <source>
        <dbReference type="Google" id="ProtNLM"/>
    </source>
</evidence>
<evidence type="ECO:0000313" key="2">
    <source>
        <dbReference type="Proteomes" id="UP000263232"/>
    </source>
</evidence>
<sequence>MLIVYNPPVEAMASQLLESVLTEDGFAKVQSVFETGFNLHFKDQLIYVSGHQPGYLSAIGLQLKDADLMGKLTESVVVDTLIRKRGNTWTVYTREGGLIFELADINYECFRLEKRTVSQRSLAKLSASIQSSFDITQSGFGQLQSLKDIWQAWQQVDSEADFQGLVYRLVGHGPGLTPSGDDFLQGVLLMEASFGLKTSFRQRILAAVTERETSHVSQAYYSALLEGYVNEPWYRLLQSFDKVSSTELRNIIQSLLRYGHTSGSDMVLGSLAYLEYLSFFGGNE</sequence>
<keyword evidence="2" id="KW-1185">Reference proteome</keyword>
<dbReference type="InterPro" id="IPR021530">
    <property type="entry name" value="AllH-like"/>
</dbReference>
<dbReference type="Pfam" id="PF11392">
    <property type="entry name" value="AllH"/>
    <property type="match status" value="1"/>
</dbReference>
<dbReference type="KEGG" id="abae:CL176_02825"/>
<accession>A0A347WIY9</accession>
<proteinExistence type="predicted"/>